<evidence type="ECO:0000256" key="11">
    <source>
        <dbReference type="HAMAP-Rule" id="MF_01211"/>
    </source>
</evidence>
<evidence type="ECO:0000256" key="2">
    <source>
        <dbReference type="ARBA" id="ARBA00022448"/>
    </source>
</evidence>
<comment type="caution">
    <text evidence="11">Lacks conserved residue(s) required for the propagation of feature annotation.</text>
</comment>
<evidence type="ECO:0000259" key="14">
    <source>
        <dbReference type="PROSITE" id="PS51384"/>
    </source>
</evidence>
<feature type="binding site" evidence="11 12">
    <location>
        <begin position="75"/>
        <end position="76"/>
    </location>
    <ligand>
        <name>FAD</name>
        <dbReference type="ChEBI" id="CHEBI:57692"/>
    </ligand>
</feature>
<evidence type="ECO:0000256" key="5">
    <source>
        <dbReference type="ARBA" id="ARBA00022723"/>
    </source>
</evidence>
<dbReference type="NCBIfam" id="NF000798">
    <property type="entry name" value="PRK00054.1-3"/>
    <property type="match status" value="1"/>
</dbReference>
<protein>
    <recommendedName>
        <fullName evidence="11">Dihydroorotate dehydrogenase B (NAD(+)), electron transfer subunit</fullName>
    </recommendedName>
    <alternativeName>
        <fullName evidence="11">Dihydroorotate oxidase B, electron transfer subunit</fullName>
    </alternativeName>
</protein>
<evidence type="ECO:0000256" key="6">
    <source>
        <dbReference type="ARBA" id="ARBA00022827"/>
    </source>
</evidence>
<evidence type="ECO:0000256" key="4">
    <source>
        <dbReference type="ARBA" id="ARBA00022714"/>
    </source>
</evidence>
<proteinExistence type="inferred from homology"/>
<dbReference type="Gene3D" id="2.40.30.10">
    <property type="entry name" value="Translation factors"/>
    <property type="match status" value="1"/>
</dbReference>
<keyword evidence="8 11" id="KW-0249">Electron transport</keyword>
<evidence type="ECO:0000256" key="1">
    <source>
        <dbReference type="ARBA" id="ARBA00006422"/>
    </source>
</evidence>
<dbReference type="InterPro" id="IPR019480">
    <property type="entry name" value="Dihydroorotate_DH_Fe-S-bd"/>
</dbReference>
<dbReference type="Proteomes" id="UP000622687">
    <property type="component" value="Unassembled WGS sequence"/>
</dbReference>
<dbReference type="GO" id="GO:0044205">
    <property type="term" value="P:'de novo' UMP biosynthetic process"/>
    <property type="evidence" value="ECO:0007669"/>
    <property type="project" value="UniProtKB-UniRule"/>
</dbReference>
<comment type="function">
    <text evidence="11">Responsible for channeling the electrons from the oxidation of dihydroorotate from the FMN redox center in the PyrD type B subunit to the ultimate electron acceptor NAD(+).</text>
</comment>
<dbReference type="InterPro" id="IPR039261">
    <property type="entry name" value="FNR_nucleotide-bd"/>
</dbReference>
<keyword evidence="7 11" id="KW-0665">Pyrimidine biosynthesis</keyword>
<dbReference type="Gene3D" id="2.10.240.10">
    <property type="entry name" value="Dihydroorotate dehydrogenase, electron transfer subunit"/>
    <property type="match status" value="1"/>
</dbReference>
<keyword evidence="6 11" id="KW-0274">FAD</keyword>
<dbReference type="CDD" id="cd06218">
    <property type="entry name" value="DHOD_e_trans"/>
    <property type="match status" value="1"/>
</dbReference>
<dbReference type="Pfam" id="PF10418">
    <property type="entry name" value="DHODB_Fe-S_bind"/>
    <property type="match status" value="1"/>
</dbReference>
<keyword evidence="5 11" id="KW-0479">Metal-binding</keyword>
<feature type="binding site" evidence="11 13">
    <location>
        <position position="219"/>
    </location>
    <ligand>
        <name>[2Fe-2S] cluster</name>
        <dbReference type="ChEBI" id="CHEBI:190135"/>
    </ligand>
</feature>
<dbReference type="PIRSF" id="PIRSF006816">
    <property type="entry name" value="Cyc3_hyd_g"/>
    <property type="match status" value="1"/>
</dbReference>
<feature type="domain" description="FAD-binding FR-type" evidence="14">
    <location>
        <begin position="6"/>
        <end position="100"/>
    </location>
</feature>
<comment type="cofactor">
    <cofactor evidence="13">
        <name>[2Fe-2S] cluster</name>
        <dbReference type="ChEBI" id="CHEBI:190135"/>
    </cofactor>
    <text evidence="13">Binds 1 [2Fe-2S] cluster per subunit.</text>
</comment>
<comment type="subunit">
    <text evidence="11">Heterotetramer of 2 PyrK and 2 PyrD type B subunits.</text>
</comment>
<feature type="binding site" evidence="11 12">
    <location>
        <begin position="53"/>
        <end position="56"/>
    </location>
    <ligand>
        <name>FAD</name>
        <dbReference type="ChEBI" id="CHEBI:57692"/>
    </ligand>
</feature>
<dbReference type="PANTHER" id="PTHR43513:SF3">
    <property type="entry name" value="DIHYDROOROTATE DEHYDROGENASE B (NAD(+)), ELECTRON TRANSFER SUBUNIT-RELATED"/>
    <property type="match status" value="1"/>
</dbReference>
<keyword evidence="9 11" id="KW-0408">Iron</keyword>
<dbReference type="GO" id="GO:0051537">
    <property type="term" value="F:2 iron, 2 sulfur cluster binding"/>
    <property type="evidence" value="ECO:0007669"/>
    <property type="project" value="UniProtKB-KW"/>
</dbReference>
<dbReference type="PANTHER" id="PTHR43513">
    <property type="entry name" value="DIHYDROOROTATE DEHYDROGENASE B (NAD(+)), ELECTRON TRANSFER SUBUNIT"/>
    <property type="match status" value="1"/>
</dbReference>
<dbReference type="SUPFAM" id="SSF52343">
    <property type="entry name" value="Ferredoxin reductase-like, C-terminal NADP-linked domain"/>
    <property type="match status" value="1"/>
</dbReference>
<dbReference type="HAMAP" id="MF_01211">
    <property type="entry name" value="DHODB_Fe_S_bind"/>
    <property type="match status" value="1"/>
</dbReference>
<feature type="binding site" evidence="11 13">
    <location>
        <position position="234"/>
    </location>
    <ligand>
        <name>[2Fe-2S] cluster</name>
        <dbReference type="ChEBI" id="CHEBI:190135"/>
    </ligand>
</feature>
<accession>A0A934M5Q4</accession>
<evidence type="ECO:0000256" key="7">
    <source>
        <dbReference type="ARBA" id="ARBA00022975"/>
    </source>
</evidence>
<name>A0A934M5Q4_9CLOT</name>
<evidence type="ECO:0000256" key="10">
    <source>
        <dbReference type="ARBA" id="ARBA00023014"/>
    </source>
</evidence>
<evidence type="ECO:0000256" key="9">
    <source>
        <dbReference type="ARBA" id="ARBA00023004"/>
    </source>
</evidence>
<dbReference type="GO" id="GO:0046872">
    <property type="term" value="F:metal ion binding"/>
    <property type="evidence" value="ECO:0007669"/>
    <property type="project" value="UniProtKB-KW"/>
</dbReference>
<comment type="caution">
    <text evidence="15">The sequence shown here is derived from an EMBL/GenBank/DDBJ whole genome shotgun (WGS) entry which is preliminary data.</text>
</comment>
<evidence type="ECO:0000256" key="13">
    <source>
        <dbReference type="PIRSR" id="PIRSR006816-2"/>
    </source>
</evidence>
<feature type="binding site" evidence="11 13">
    <location>
        <position position="222"/>
    </location>
    <ligand>
        <name>[2Fe-2S] cluster</name>
        <dbReference type="ChEBI" id="CHEBI:190135"/>
    </ligand>
</feature>
<dbReference type="Gene3D" id="3.40.50.80">
    <property type="entry name" value="Nucleotide-binding domain of ferredoxin-NADP reductase (FNR) module"/>
    <property type="match status" value="1"/>
</dbReference>
<reference evidence="15" key="1">
    <citation type="submission" date="2020-12" db="EMBL/GenBank/DDBJ databases">
        <title>Clostridium thailandense sp. nov., a novel acetogenic bacterium isolated from peat land soil in Thailand.</title>
        <authorList>
            <person name="Chaikitkaew S."/>
            <person name="Birkeland N.K."/>
        </authorList>
    </citation>
    <scope>NUCLEOTIDE SEQUENCE</scope>
    <source>
        <strain evidence="15">DSM 17425</strain>
    </source>
</reference>
<dbReference type="InterPro" id="IPR023455">
    <property type="entry name" value="Dihydroorotate_DHASE_ETsu"/>
</dbReference>
<dbReference type="PROSITE" id="PS51384">
    <property type="entry name" value="FAD_FR"/>
    <property type="match status" value="1"/>
</dbReference>
<dbReference type="InterPro" id="IPR050353">
    <property type="entry name" value="PyrK_electron_transfer"/>
</dbReference>
<dbReference type="InterPro" id="IPR012165">
    <property type="entry name" value="Cyt_c3_hydrogenase_gsu"/>
</dbReference>
<dbReference type="GO" id="GO:0009055">
    <property type="term" value="F:electron transfer activity"/>
    <property type="evidence" value="ECO:0007669"/>
    <property type="project" value="UniProtKB-UniRule"/>
</dbReference>
<gene>
    <name evidence="11" type="primary">pyrK</name>
    <name evidence="15" type="ORF">I6U51_14045</name>
</gene>
<keyword evidence="16" id="KW-1185">Reference proteome</keyword>
<evidence type="ECO:0000256" key="3">
    <source>
        <dbReference type="ARBA" id="ARBA00022630"/>
    </source>
</evidence>
<comment type="pathway">
    <text evidence="11">Pyrimidine metabolism; UMP biosynthesis via de novo pathway; orotate from (S)-dihydroorotate (NAD(+) route): step 1/1.</text>
</comment>
<dbReference type="InterPro" id="IPR017938">
    <property type="entry name" value="Riboflavin_synthase-like_b-brl"/>
</dbReference>
<dbReference type="InterPro" id="IPR017927">
    <property type="entry name" value="FAD-bd_FR_type"/>
</dbReference>
<dbReference type="GO" id="GO:0050660">
    <property type="term" value="F:flavin adenine dinucleotide binding"/>
    <property type="evidence" value="ECO:0007669"/>
    <property type="project" value="InterPro"/>
</dbReference>
<sequence length="247" mass="27434">MKEKNVEYLTKVIFENIKISSGTFKLVIKGSFKGKPGQFYMIRGWNKEPLLSRPISIHHIDDEKIVFLYHVIGQGTEALSELKIGDRIELLGPLGNGFDVDNIKGKVAMVTGGIGIAPMFYVAEGLSDCETDLYCGFRSDIYGIDNFKKYVNDINIATESGQVGHKGYVTEIFQPELYDVVLCCGPEPMMEKVVLMCREKNVPVYVSMEKHMACGIGACLVCTCKTKHGNKRTCEDGPVFLGDDIVI</sequence>
<dbReference type="AlphaFoldDB" id="A0A934M5Q4"/>
<dbReference type="InterPro" id="IPR037117">
    <property type="entry name" value="Dihydroorotate_DH_ele_sf"/>
</dbReference>
<dbReference type="SUPFAM" id="SSF63380">
    <property type="entry name" value="Riboflavin synthase domain-like"/>
    <property type="match status" value="1"/>
</dbReference>
<dbReference type="EMBL" id="JAEEGB010000015">
    <property type="protein sequence ID" value="MBI6873823.1"/>
    <property type="molecule type" value="Genomic_DNA"/>
</dbReference>
<comment type="cofactor">
    <cofactor evidence="11 12">
        <name>FAD</name>
        <dbReference type="ChEBI" id="CHEBI:57692"/>
    </cofactor>
    <text evidence="11 12">Binds 1 FAD per subunit.</text>
</comment>
<dbReference type="RefSeq" id="WP_211143246.1">
    <property type="nucleotide sequence ID" value="NZ_JAEEGB010000015.1"/>
</dbReference>
<keyword evidence="3 11" id="KW-0285">Flavoprotein</keyword>
<evidence type="ECO:0000256" key="8">
    <source>
        <dbReference type="ARBA" id="ARBA00022982"/>
    </source>
</evidence>
<keyword evidence="4 11" id="KW-0001">2Fe-2S</keyword>
<evidence type="ECO:0000256" key="12">
    <source>
        <dbReference type="PIRSR" id="PIRSR006816-1"/>
    </source>
</evidence>
<comment type="cofactor">
    <cofactor evidence="11">
        <name>[2Fe-2S] cluster</name>
        <dbReference type="ChEBI" id="CHEBI:190135"/>
    </cofactor>
    <text evidence="11">Binds 1 [2Fe-2S] cluster per subunit.</text>
</comment>
<keyword evidence="2 11" id="KW-0813">Transport</keyword>
<evidence type="ECO:0000313" key="16">
    <source>
        <dbReference type="Proteomes" id="UP000622687"/>
    </source>
</evidence>
<organism evidence="15 16">
    <name type="scientific">Clostridium aciditolerans</name>
    <dbReference type="NCBI Taxonomy" id="339861"/>
    <lineage>
        <taxon>Bacteria</taxon>
        <taxon>Bacillati</taxon>
        <taxon>Bacillota</taxon>
        <taxon>Clostridia</taxon>
        <taxon>Eubacteriales</taxon>
        <taxon>Clostridiaceae</taxon>
        <taxon>Clostridium</taxon>
    </lineage>
</organism>
<dbReference type="GO" id="GO:0016491">
    <property type="term" value="F:oxidoreductase activity"/>
    <property type="evidence" value="ECO:0007669"/>
    <property type="project" value="InterPro"/>
</dbReference>
<evidence type="ECO:0000313" key="15">
    <source>
        <dbReference type="EMBL" id="MBI6873823.1"/>
    </source>
</evidence>
<feature type="binding site" evidence="11 13">
    <location>
        <position position="214"/>
    </location>
    <ligand>
        <name>[2Fe-2S] cluster</name>
        <dbReference type="ChEBI" id="CHEBI:190135"/>
    </ligand>
</feature>
<comment type="similarity">
    <text evidence="1 11">Belongs to the PyrK family.</text>
</comment>
<keyword evidence="10 11" id="KW-0411">Iron-sulfur</keyword>